<dbReference type="GO" id="GO:0032456">
    <property type="term" value="P:endocytic recycling"/>
    <property type="evidence" value="ECO:0007669"/>
    <property type="project" value="InterPro"/>
</dbReference>
<name>A0A8J4YGW3_CHIOP</name>
<feature type="region of interest" description="Disordered" evidence="6">
    <location>
        <begin position="1"/>
        <end position="47"/>
    </location>
</feature>
<proteinExistence type="inferred from homology"/>
<comment type="similarity">
    <text evidence="2">Belongs to the VPS35L family.</text>
</comment>
<dbReference type="PANTHER" id="PTHR13673:SF0">
    <property type="entry name" value="VPS35 ENDOSOMAL PROTEIN-SORTING FACTOR-LIKE"/>
    <property type="match status" value="1"/>
</dbReference>
<dbReference type="InterPro" id="IPR029705">
    <property type="entry name" value="VPS35L"/>
</dbReference>
<feature type="region of interest" description="Disordered" evidence="6">
    <location>
        <begin position="81"/>
        <end position="103"/>
    </location>
</feature>
<accession>A0A8J4YGW3</accession>
<dbReference type="GO" id="GO:0005768">
    <property type="term" value="C:endosome"/>
    <property type="evidence" value="ECO:0007669"/>
    <property type="project" value="UniProtKB-SubCell"/>
</dbReference>
<evidence type="ECO:0000256" key="4">
    <source>
        <dbReference type="ARBA" id="ARBA00022753"/>
    </source>
</evidence>
<feature type="compositionally biased region" description="Basic and acidic residues" evidence="6">
    <location>
        <begin position="30"/>
        <end position="40"/>
    </location>
</feature>
<organism evidence="7 8">
    <name type="scientific">Chionoecetes opilio</name>
    <name type="common">Atlantic snow crab</name>
    <name type="synonym">Cancer opilio</name>
    <dbReference type="NCBI Taxonomy" id="41210"/>
    <lineage>
        <taxon>Eukaryota</taxon>
        <taxon>Metazoa</taxon>
        <taxon>Ecdysozoa</taxon>
        <taxon>Arthropoda</taxon>
        <taxon>Crustacea</taxon>
        <taxon>Multicrustacea</taxon>
        <taxon>Malacostraca</taxon>
        <taxon>Eumalacostraca</taxon>
        <taxon>Eucarida</taxon>
        <taxon>Decapoda</taxon>
        <taxon>Pleocyemata</taxon>
        <taxon>Brachyura</taxon>
        <taxon>Eubrachyura</taxon>
        <taxon>Majoidea</taxon>
        <taxon>Majidae</taxon>
        <taxon>Chionoecetes</taxon>
    </lineage>
</organism>
<feature type="compositionally biased region" description="Basic and acidic residues" evidence="6">
    <location>
        <begin position="1"/>
        <end position="12"/>
    </location>
</feature>
<dbReference type="EMBL" id="JACEEZ010008336">
    <property type="protein sequence ID" value="KAG0723381.1"/>
    <property type="molecule type" value="Genomic_DNA"/>
</dbReference>
<evidence type="ECO:0000256" key="6">
    <source>
        <dbReference type="SAM" id="MobiDB-lite"/>
    </source>
</evidence>
<evidence type="ECO:0000313" key="8">
    <source>
        <dbReference type="Proteomes" id="UP000770661"/>
    </source>
</evidence>
<protein>
    <submittedName>
        <fullName evidence="7">UPF0505 protein CG8202</fullName>
    </submittedName>
</protein>
<comment type="subcellular location">
    <subcellularLocation>
        <location evidence="1">Endosome</location>
    </subcellularLocation>
</comment>
<evidence type="ECO:0000256" key="3">
    <source>
        <dbReference type="ARBA" id="ARBA00022448"/>
    </source>
</evidence>
<sequence length="234" mass="25949">MGDREDIFDRNAHPHTSFAGVSFNPQVTERSLKDHESSRDKKPKPLIQSMMLDPLSAVLDEGPDPLSDLLTAPDPLSAQTYTASQKKAMQKGSPEEESSVPSSWLATWTQTQNHILAHFTTTSTLTFMSSFLHPSDTAESRAVPSQRRVVKTQTAVPERHRSQGMSGSERLRARLEQMDTLDEVSSGAVREVGGLTQGEFTHRLNTLKLEMVQAWNSDQRVKALKIAIQVGNIL</sequence>
<reference evidence="7" key="1">
    <citation type="submission" date="2020-07" db="EMBL/GenBank/DDBJ databases">
        <title>The High-quality genome of the commercially important snow crab, Chionoecetes opilio.</title>
        <authorList>
            <person name="Jeong J.-H."/>
            <person name="Ryu S."/>
        </authorList>
    </citation>
    <scope>NUCLEOTIDE SEQUENCE</scope>
    <source>
        <strain evidence="7">MADBK_172401_WGS</strain>
        <tissue evidence="7">Digestive gland</tissue>
    </source>
</reference>
<dbReference type="AlphaFoldDB" id="A0A8J4YGW3"/>
<keyword evidence="3" id="KW-0813">Transport</keyword>
<evidence type="ECO:0000256" key="5">
    <source>
        <dbReference type="ARBA" id="ARBA00022927"/>
    </source>
</evidence>
<dbReference type="GO" id="GO:0015031">
    <property type="term" value="P:protein transport"/>
    <property type="evidence" value="ECO:0007669"/>
    <property type="project" value="UniProtKB-KW"/>
</dbReference>
<keyword evidence="4" id="KW-0967">Endosome</keyword>
<evidence type="ECO:0000256" key="2">
    <source>
        <dbReference type="ARBA" id="ARBA00010704"/>
    </source>
</evidence>
<dbReference type="OrthoDB" id="6346838at2759"/>
<keyword evidence="8" id="KW-1185">Reference proteome</keyword>
<evidence type="ECO:0000256" key="1">
    <source>
        <dbReference type="ARBA" id="ARBA00004177"/>
    </source>
</evidence>
<dbReference type="Proteomes" id="UP000770661">
    <property type="component" value="Unassembled WGS sequence"/>
</dbReference>
<keyword evidence="5" id="KW-0653">Protein transport</keyword>
<dbReference type="PANTHER" id="PTHR13673">
    <property type="entry name" value="ESOPHAGEAL CANCER ASSOCIATED PROTEIN"/>
    <property type="match status" value="1"/>
</dbReference>
<comment type="caution">
    <text evidence="7">The sequence shown here is derived from an EMBL/GenBank/DDBJ whole genome shotgun (WGS) entry which is preliminary data.</text>
</comment>
<evidence type="ECO:0000313" key="7">
    <source>
        <dbReference type="EMBL" id="KAG0723381.1"/>
    </source>
</evidence>
<gene>
    <name evidence="7" type="ORF">GWK47_000526</name>
</gene>